<evidence type="ECO:0000313" key="1">
    <source>
        <dbReference type="EMBL" id="ORE05942.1"/>
    </source>
</evidence>
<name>A0A1X0R1Q0_RHIZD</name>
<gene>
    <name evidence="1" type="ORF">BCV72DRAFT_305967</name>
</gene>
<reference evidence="1" key="1">
    <citation type="journal article" date="2016" name="Proc. Natl. Acad. Sci. U.S.A.">
        <title>Lipid metabolic changes in an early divergent fungus govern the establishment of a mutualistic symbiosis with endobacteria.</title>
        <authorList>
            <person name="Lastovetsky O.A."/>
            <person name="Gaspar M.L."/>
            <person name="Mondo S.J."/>
            <person name="LaButti K.M."/>
            <person name="Sandor L."/>
            <person name="Grigoriev I.V."/>
            <person name="Henry S.A."/>
            <person name="Pawlowska T.E."/>
        </authorList>
    </citation>
    <scope>NUCLEOTIDE SEQUENCE [LARGE SCALE GENOMIC DNA]</scope>
    <source>
        <strain evidence="1">ATCC 52814</strain>
    </source>
</reference>
<dbReference type="InterPro" id="IPR036322">
    <property type="entry name" value="WD40_repeat_dom_sf"/>
</dbReference>
<sequence>MRQTLAFNKLWSTKLHDSVNCLAVGKPFLEDFSEENDILIGTTAGRVLILNQTKPVECLLETKGGSIQAIKLHDLTGFGELDLAVGDCDGVVTLFSRQKILSKRELGSAITDIVVYNDLVGGCEIIAGDMSGVVTSFQQHDALWKINIAEESLKLSTIGMKGRRLPSVQCMLSAIMKDRYGMDMACLLVCDGWPFVHFIQDGERFMSLKTPAVIQSICAGNFIDMNTMRRFKPTSKARESHTKLIDQQILLGGKDGYVYIMINFEIYPWIKVDFPITNIQRWRPSDLKEYEVDLLICTGHSNQVLVFQNGEKISTIQTLDWPLAVTLGDVNADGKDELILGLLNQTIDVYECEIK</sequence>
<dbReference type="OrthoDB" id="2123049at2759"/>
<dbReference type="VEuPathDB" id="FungiDB:BCV72DRAFT_305967"/>
<organism evidence="1">
    <name type="scientific">Rhizopus microsporus var. microsporus</name>
    <dbReference type="NCBI Taxonomy" id="86635"/>
    <lineage>
        <taxon>Eukaryota</taxon>
        <taxon>Fungi</taxon>
        <taxon>Fungi incertae sedis</taxon>
        <taxon>Mucoromycota</taxon>
        <taxon>Mucoromycotina</taxon>
        <taxon>Mucoromycetes</taxon>
        <taxon>Mucorales</taxon>
        <taxon>Mucorineae</taxon>
        <taxon>Rhizopodaceae</taxon>
        <taxon>Rhizopus</taxon>
    </lineage>
</organism>
<dbReference type="Proteomes" id="UP000242414">
    <property type="component" value="Unassembled WGS sequence"/>
</dbReference>
<dbReference type="AlphaFoldDB" id="A0A1X0R1Q0"/>
<dbReference type="EMBL" id="KV921933">
    <property type="protein sequence ID" value="ORE05942.1"/>
    <property type="molecule type" value="Genomic_DNA"/>
</dbReference>
<accession>A0A1X0R1Q0</accession>
<dbReference type="SUPFAM" id="SSF50978">
    <property type="entry name" value="WD40 repeat-like"/>
    <property type="match status" value="1"/>
</dbReference>
<protein>
    <submittedName>
        <fullName evidence="1">Uncharacterized protein</fullName>
    </submittedName>
</protein>
<proteinExistence type="predicted"/>